<dbReference type="InterPro" id="IPR052969">
    <property type="entry name" value="Thr-specific_kinase-like"/>
</dbReference>
<evidence type="ECO:0000256" key="2">
    <source>
        <dbReference type="ARBA" id="ARBA00022525"/>
    </source>
</evidence>
<feature type="domain" description="VWFA" evidence="4">
    <location>
        <begin position="287"/>
        <end position="400"/>
    </location>
</feature>
<comment type="caution">
    <text evidence="5">The sequence shown here is derived from an EMBL/GenBank/DDBJ whole genome shotgun (WGS) entry which is preliminary data.</text>
</comment>
<dbReference type="GO" id="GO:0005737">
    <property type="term" value="C:cytoplasm"/>
    <property type="evidence" value="ECO:0007669"/>
    <property type="project" value="TreeGrafter"/>
</dbReference>
<evidence type="ECO:0000313" key="5">
    <source>
        <dbReference type="EMBL" id="CAD8212931.1"/>
    </source>
</evidence>
<evidence type="ECO:0000259" key="4">
    <source>
        <dbReference type="PROSITE" id="PS50234"/>
    </source>
</evidence>
<dbReference type="InterPro" id="IPR056861">
    <property type="entry name" value="HMCN1-like_VWA"/>
</dbReference>
<evidence type="ECO:0000256" key="1">
    <source>
        <dbReference type="ARBA" id="ARBA00004613"/>
    </source>
</evidence>
<dbReference type="Proteomes" id="UP000683925">
    <property type="component" value="Unassembled WGS sequence"/>
</dbReference>
<comment type="subcellular location">
    <subcellularLocation>
        <location evidence="1">Secreted</location>
    </subcellularLocation>
</comment>
<dbReference type="InterPro" id="IPR002035">
    <property type="entry name" value="VWF_A"/>
</dbReference>
<gene>
    <name evidence="5" type="ORF">POCTA_138.1.T1590133</name>
</gene>
<sequence>MILSWELTLIFLVGIKMNLNRNLLTNVNSIRIQLRETENHKGKYYMILKLIEQLQLICPENTQCKSKECNLMHPRCLAGICIDNLNSKCKKPCPKNLIHMGKGSLKEKLQMMTINGVFVFNLCQKFECKNCNCYYLHRDWISKRNICIKYLKNSDDCEGECEKNQKHVDWEALRLEVLKEYEYKNLSPEAITDVGKIYNGLEKYCLKNFKGICDYKGQCPKFHVDWENVKNVSADQFERKKLIPCTHSLKPESEKMDAKSFKKLELLFEKQKLQKLNLEIKESNILDVVFIMDCTASMETWIAQARESISEIIDIFNKTVSETQIRIAFVGYRDFKDQKHIQYYDFTTDVKLVKQFISTLEATGGDDEAEDVAGGIEHVLKLNFSKHPQSILCTFLISDAPTHGKQYHDDSIEDQHKDDIQQGSLEKLMQALDQKKTPNNYFFCCKLNDTTNKMFEIMKQNFKNLEISQLETKDFKNYVSLSVINSFQSSCLIPKNVTQTQKFQAHFIWHKTIEPVQCTYKNQLNYFSNFLTQMGKNQVGGDTILEIQMNEKILNTNDNGKVSYIFEAFDIRNNLKIIIKLPKKIVDQYKKGTARAIFGGRKGVITSQQLKVVTYRLIPQSNILQYQKDKVPFRTAKTSQSFLQVDPKYKG</sequence>
<dbReference type="CDD" id="cd00198">
    <property type="entry name" value="vWFA"/>
    <property type="match status" value="1"/>
</dbReference>
<organism evidence="5 6">
    <name type="scientific">Paramecium octaurelia</name>
    <dbReference type="NCBI Taxonomy" id="43137"/>
    <lineage>
        <taxon>Eukaryota</taxon>
        <taxon>Sar</taxon>
        <taxon>Alveolata</taxon>
        <taxon>Ciliophora</taxon>
        <taxon>Intramacronucleata</taxon>
        <taxon>Oligohymenophorea</taxon>
        <taxon>Peniculida</taxon>
        <taxon>Parameciidae</taxon>
        <taxon>Paramecium</taxon>
    </lineage>
</organism>
<keyword evidence="6" id="KW-1185">Reference proteome</keyword>
<dbReference type="PANTHER" id="PTHR47763:SF5">
    <property type="entry name" value="CHROMOSOME UNDETERMINED SCAFFOLD_25, WHOLE GENOME SHOTGUN SEQUENCE"/>
    <property type="match status" value="1"/>
</dbReference>
<dbReference type="GO" id="GO:0004674">
    <property type="term" value="F:protein serine/threonine kinase activity"/>
    <property type="evidence" value="ECO:0007669"/>
    <property type="project" value="TreeGrafter"/>
</dbReference>
<dbReference type="PANTHER" id="PTHR47763">
    <property type="entry name" value="ALPHA-PROTEIN KINASE VWKA"/>
    <property type="match status" value="1"/>
</dbReference>
<evidence type="ECO:0000256" key="3">
    <source>
        <dbReference type="ARBA" id="ARBA00022729"/>
    </source>
</evidence>
<dbReference type="AlphaFoldDB" id="A0A8S1YHC5"/>
<proteinExistence type="predicted"/>
<dbReference type="OMA" id="LAKWHIS"/>
<evidence type="ECO:0000313" key="6">
    <source>
        <dbReference type="Proteomes" id="UP000683925"/>
    </source>
</evidence>
<dbReference type="OrthoDB" id="308155at2759"/>
<dbReference type="Pfam" id="PF25106">
    <property type="entry name" value="VWA_4"/>
    <property type="match status" value="1"/>
</dbReference>
<keyword evidence="2" id="KW-0964">Secreted</keyword>
<keyword evidence="3" id="KW-0732">Signal</keyword>
<dbReference type="SMART" id="SM00327">
    <property type="entry name" value="VWA"/>
    <property type="match status" value="1"/>
</dbReference>
<dbReference type="PROSITE" id="PS50234">
    <property type="entry name" value="VWFA"/>
    <property type="match status" value="1"/>
</dbReference>
<name>A0A8S1YHC5_PAROT</name>
<reference evidence="5" key="1">
    <citation type="submission" date="2021-01" db="EMBL/GenBank/DDBJ databases">
        <authorList>
            <consortium name="Genoscope - CEA"/>
            <person name="William W."/>
        </authorList>
    </citation>
    <scope>NUCLEOTIDE SEQUENCE</scope>
</reference>
<accession>A0A8S1YHC5</accession>
<protein>
    <recommendedName>
        <fullName evidence="4">VWFA domain-containing protein</fullName>
    </recommendedName>
</protein>
<dbReference type="EMBL" id="CAJJDP010000161">
    <property type="protein sequence ID" value="CAD8212931.1"/>
    <property type="molecule type" value="Genomic_DNA"/>
</dbReference>